<dbReference type="Pfam" id="PF01627">
    <property type="entry name" value="Hpt"/>
    <property type="match status" value="1"/>
</dbReference>
<evidence type="ECO:0000256" key="18">
    <source>
        <dbReference type="PROSITE-ProRule" id="PRU00244"/>
    </source>
</evidence>
<keyword evidence="10" id="KW-0067">ATP-binding</keyword>
<dbReference type="Pfam" id="PF02518">
    <property type="entry name" value="HATPase_c"/>
    <property type="match status" value="1"/>
</dbReference>
<dbReference type="FunFam" id="1.10.287.130:FF:000002">
    <property type="entry name" value="Two-component osmosensing histidine kinase"/>
    <property type="match status" value="1"/>
</dbReference>
<comment type="catalytic activity">
    <reaction evidence="1">
        <text>ATP + protein L-histidine = ADP + protein N-phospho-L-histidine.</text>
        <dbReference type="EC" id="2.7.13.3"/>
    </reaction>
</comment>
<dbReference type="FunFam" id="3.30.565.10:FF:000010">
    <property type="entry name" value="Sensor histidine kinase RcsC"/>
    <property type="match status" value="1"/>
</dbReference>
<dbReference type="PRINTS" id="PR00344">
    <property type="entry name" value="BCTRLSENSOR"/>
</dbReference>
<evidence type="ECO:0000256" key="9">
    <source>
        <dbReference type="ARBA" id="ARBA00022777"/>
    </source>
</evidence>
<dbReference type="InterPro" id="IPR000014">
    <property type="entry name" value="PAS"/>
</dbReference>
<feature type="transmembrane region" description="Helical" evidence="18">
    <location>
        <begin position="12"/>
        <end position="31"/>
    </location>
</feature>
<comment type="subunit">
    <text evidence="14">At low DSF concentrations, interacts with RpfF.</text>
</comment>
<dbReference type="InterPro" id="IPR005467">
    <property type="entry name" value="His_kinase_dom"/>
</dbReference>
<dbReference type="Pfam" id="PF00072">
    <property type="entry name" value="Response_reg"/>
    <property type="match status" value="2"/>
</dbReference>
<dbReference type="SUPFAM" id="SSF47384">
    <property type="entry name" value="Homodimeric domain of signal transducing histidine kinase"/>
    <property type="match status" value="1"/>
</dbReference>
<evidence type="ECO:0000256" key="14">
    <source>
        <dbReference type="ARBA" id="ARBA00064003"/>
    </source>
</evidence>
<dbReference type="CDD" id="cd17546">
    <property type="entry name" value="REC_hyHK_CKI1_RcsC-like"/>
    <property type="match status" value="1"/>
</dbReference>
<evidence type="ECO:0000256" key="3">
    <source>
        <dbReference type="ARBA" id="ARBA00012438"/>
    </source>
</evidence>
<gene>
    <name evidence="24" type="ORF">SAMN05443244_0396</name>
</gene>
<evidence type="ECO:0000313" key="24">
    <source>
        <dbReference type="EMBL" id="SEB41790.1"/>
    </source>
</evidence>
<keyword evidence="6" id="KW-0808">Transferase</keyword>
<evidence type="ECO:0000256" key="1">
    <source>
        <dbReference type="ARBA" id="ARBA00000085"/>
    </source>
</evidence>
<evidence type="ECO:0000259" key="19">
    <source>
        <dbReference type="PROSITE" id="PS50109"/>
    </source>
</evidence>
<dbReference type="InterPro" id="IPR005330">
    <property type="entry name" value="MHYT_dom"/>
</dbReference>
<feature type="domain" description="Response regulatory" evidence="20">
    <location>
        <begin position="793"/>
        <end position="911"/>
    </location>
</feature>
<dbReference type="Gene3D" id="1.20.120.160">
    <property type="entry name" value="HPT domain"/>
    <property type="match status" value="1"/>
</dbReference>
<feature type="modified residue" description="Phosphohistidine" evidence="16">
    <location>
        <position position="982"/>
    </location>
</feature>
<dbReference type="PROSITE" id="PS50112">
    <property type="entry name" value="PAS"/>
    <property type="match status" value="1"/>
</dbReference>
<keyword evidence="8" id="KW-0547">Nucleotide-binding</keyword>
<feature type="transmembrane region" description="Helical" evidence="18">
    <location>
        <begin position="82"/>
        <end position="103"/>
    </location>
</feature>
<feature type="transmembrane region" description="Helical" evidence="18">
    <location>
        <begin position="225"/>
        <end position="245"/>
    </location>
</feature>
<dbReference type="PROSITE" id="PS50894">
    <property type="entry name" value="HPT"/>
    <property type="match status" value="1"/>
</dbReference>
<dbReference type="InterPro" id="IPR004358">
    <property type="entry name" value="Sig_transdc_His_kin-like_C"/>
</dbReference>
<evidence type="ECO:0000259" key="22">
    <source>
        <dbReference type="PROSITE" id="PS50894"/>
    </source>
</evidence>
<dbReference type="Gene3D" id="3.30.565.10">
    <property type="entry name" value="Histidine kinase-like ATPase, C-terminal domain"/>
    <property type="match status" value="1"/>
</dbReference>
<evidence type="ECO:0000256" key="7">
    <source>
        <dbReference type="ARBA" id="ARBA00022692"/>
    </source>
</evidence>
<dbReference type="CDD" id="cd00082">
    <property type="entry name" value="HisKA"/>
    <property type="match status" value="1"/>
</dbReference>
<dbReference type="EMBL" id="FNSD01000001">
    <property type="protein sequence ID" value="SEB41790.1"/>
    <property type="molecule type" value="Genomic_DNA"/>
</dbReference>
<organism evidence="24 25">
    <name type="scientific">Terriglobus roseus</name>
    <dbReference type="NCBI Taxonomy" id="392734"/>
    <lineage>
        <taxon>Bacteria</taxon>
        <taxon>Pseudomonadati</taxon>
        <taxon>Acidobacteriota</taxon>
        <taxon>Terriglobia</taxon>
        <taxon>Terriglobales</taxon>
        <taxon>Acidobacteriaceae</taxon>
        <taxon>Terriglobus</taxon>
    </lineage>
</organism>
<dbReference type="GO" id="GO:0000155">
    <property type="term" value="F:phosphorelay sensor kinase activity"/>
    <property type="evidence" value="ECO:0007669"/>
    <property type="project" value="InterPro"/>
</dbReference>
<dbReference type="SUPFAM" id="SSF55874">
    <property type="entry name" value="ATPase domain of HSP90 chaperone/DNA topoisomerase II/histidine kinase"/>
    <property type="match status" value="1"/>
</dbReference>
<dbReference type="PANTHER" id="PTHR45339">
    <property type="entry name" value="HYBRID SIGNAL TRANSDUCTION HISTIDINE KINASE J"/>
    <property type="match status" value="1"/>
</dbReference>
<dbReference type="CDD" id="cd00156">
    <property type="entry name" value="REC"/>
    <property type="match status" value="1"/>
</dbReference>
<keyword evidence="12" id="KW-0902">Two-component regulatory system</keyword>
<reference evidence="24 25" key="1">
    <citation type="submission" date="2016-10" db="EMBL/GenBank/DDBJ databases">
        <authorList>
            <person name="de Groot N.N."/>
        </authorList>
    </citation>
    <scope>NUCLEOTIDE SEQUENCE [LARGE SCALE GENOMIC DNA]</scope>
    <source>
        <strain evidence="24 25">AB35.6</strain>
    </source>
</reference>
<dbReference type="InterPro" id="IPR003594">
    <property type="entry name" value="HATPase_dom"/>
</dbReference>
<evidence type="ECO:0000256" key="17">
    <source>
        <dbReference type="PROSITE-ProRule" id="PRU00169"/>
    </source>
</evidence>
<dbReference type="GO" id="GO:0005886">
    <property type="term" value="C:plasma membrane"/>
    <property type="evidence" value="ECO:0007669"/>
    <property type="project" value="UniProtKB-SubCell"/>
</dbReference>
<dbReference type="SMART" id="SM00387">
    <property type="entry name" value="HATPase_c"/>
    <property type="match status" value="1"/>
</dbReference>
<dbReference type="PANTHER" id="PTHR45339:SF1">
    <property type="entry name" value="HYBRID SIGNAL TRANSDUCTION HISTIDINE KINASE J"/>
    <property type="match status" value="1"/>
</dbReference>
<proteinExistence type="predicted"/>
<evidence type="ECO:0000256" key="15">
    <source>
        <dbReference type="ARBA" id="ARBA00068150"/>
    </source>
</evidence>
<feature type="modified residue" description="4-aspartylphosphate" evidence="17">
    <location>
        <position position="842"/>
    </location>
</feature>
<keyword evidence="9" id="KW-0418">Kinase</keyword>
<dbReference type="NCBIfam" id="TIGR00229">
    <property type="entry name" value="sensory_box"/>
    <property type="match status" value="1"/>
</dbReference>
<evidence type="ECO:0000259" key="21">
    <source>
        <dbReference type="PROSITE" id="PS50112"/>
    </source>
</evidence>
<dbReference type="InterPro" id="IPR035965">
    <property type="entry name" value="PAS-like_dom_sf"/>
</dbReference>
<dbReference type="PROSITE" id="PS50924">
    <property type="entry name" value="MHYT"/>
    <property type="match status" value="1"/>
</dbReference>
<dbReference type="SUPFAM" id="SSF55785">
    <property type="entry name" value="PYP-like sensor domain (PAS domain)"/>
    <property type="match status" value="1"/>
</dbReference>
<dbReference type="SMART" id="SM00448">
    <property type="entry name" value="REC"/>
    <property type="match status" value="2"/>
</dbReference>
<evidence type="ECO:0000256" key="2">
    <source>
        <dbReference type="ARBA" id="ARBA00004651"/>
    </source>
</evidence>
<dbReference type="SMART" id="SM00073">
    <property type="entry name" value="HPT"/>
    <property type="match status" value="1"/>
</dbReference>
<evidence type="ECO:0000256" key="5">
    <source>
        <dbReference type="ARBA" id="ARBA00022553"/>
    </source>
</evidence>
<dbReference type="AlphaFoldDB" id="A0A1H4J646"/>
<sequence>MNSELMMHGQSQLSFVLLSIGIAILSAYAALDLAGRVTSTRTAGARFSWLSCGSMAMGIGIWSMHYIGMLGYRMDMPVLYDWPTVLLSMLAAVLASALALYMVSRRGLGWIATGVASLFMGGGIAAMHYTGMAAMRMDAEPMYNMTLVALSVVAAVVISFVALRLTFASRHIRSMFSWRKSVSAIVMGLAIPVMHYLGMAAVSFMRAPMASDRLRHAVGISDLGTASIVLVTVVLLSLVYLSAFIDRRFSSHAEALESSEERYRRIVRAAFDAFIGISENGLVTDWNDQATQTFGWNAGEIIGRPVSGLLRSETDGATALDFSAMDADGGLHGRMQVLALHRTGIVFPAEMAVSAIAVGEKKMFAAFVHDVTQRKLAERNMEEARITAEAANRAKSEFLANMSHEIRTPLNGVIGMTDLALETELSREQREYMTTVKFSADSLLTVINDILDFSKIEAGKVDLETISFDIRECVETTLKTLALRADEKGLELLCDVSVDLPDVVLGDPGRLRQIVVNLVGNAIKFTGSGEVSLHVAMADPSEGPDQMYFIVSDTGIGISPEKLESIFASFSQADTSTTRQYGGTGLGLTISRRLVELMGGRIWCESTPGKGSQFHFMVPLPRVADATATAVVPQPLPLLAGVKVLIVDDNKTNRRILEGLLRLWGMEVTSAPEGDTALAMLHAAGLEGSPYRLLLTDMHMPKMDGFMVVQQMKQDTSLALPTVMMLSSGGHHGDANRCEQLGISAYLLKPVRRQELQDAIARALGGSTDRKKDKSMITQSTLVADLPAARSLNILLAEDNEVNQKLAVRLLQKRGHTVVVANNGREAVEASESKRYDLVLMDVQMPELDGIQATTAIRAREVETGERLSIVAMTALVMKGDRERCMAADMDGYLSKPIRPQELDTVLETYTARKAAAMADDAAEPREEQVVDATDLLERIDGDVEFVAELSETFEQDYPEKLMALRDAVACGDGDALRRAAHGLKGALANLAATRGAALAAQLEHLGSASDLSAASDLIPQLEKEMPRVVRALQQLCQESLR</sequence>
<evidence type="ECO:0000256" key="11">
    <source>
        <dbReference type="ARBA" id="ARBA00022989"/>
    </source>
</evidence>
<name>A0A1H4J646_9BACT</name>
<feature type="transmembrane region" description="Helical" evidence="18">
    <location>
        <begin position="142"/>
        <end position="163"/>
    </location>
</feature>
<feature type="modified residue" description="4-aspartylphosphate" evidence="17">
    <location>
        <position position="697"/>
    </location>
</feature>
<dbReference type="InterPro" id="IPR036097">
    <property type="entry name" value="HisK_dim/P_sf"/>
</dbReference>
<keyword evidence="4" id="KW-1003">Cell membrane</keyword>
<evidence type="ECO:0000256" key="4">
    <source>
        <dbReference type="ARBA" id="ARBA00022475"/>
    </source>
</evidence>
<feature type="domain" description="PAS" evidence="21">
    <location>
        <begin position="259"/>
        <end position="304"/>
    </location>
</feature>
<dbReference type="SMART" id="SM00091">
    <property type="entry name" value="PAS"/>
    <property type="match status" value="1"/>
</dbReference>
<dbReference type="SMART" id="SM00388">
    <property type="entry name" value="HisKA"/>
    <property type="match status" value="1"/>
</dbReference>
<dbReference type="InterPro" id="IPR011006">
    <property type="entry name" value="CheY-like_superfamily"/>
</dbReference>
<dbReference type="InterPro" id="IPR036890">
    <property type="entry name" value="HATPase_C_sf"/>
</dbReference>
<dbReference type="Pfam" id="PF03707">
    <property type="entry name" value="MHYT"/>
    <property type="match status" value="2"/>
</dbReference>
<keyword evidence="7 18" id="KW-0812">Transmembrane</keyword>
<keyword evidence="5 17" id="KW-0597">Phosphoprotein</keyword>
<dbReference type="Gene3D" id="1.10.287.130">
    <property type="match status" value="1"/>
</dbReference>
<accession>A0A1H4J646</accession>
<dbReference type="Pfam" id="PF00989">
    <property type="entry name" value="PAS"/>
    <property type="match status" value="1"/>
</dbReference>
<evidence type="ECO:0000256" key="16">
    <source>
        <dbReference type="PROSITE-ProRule" id="PRU00110"/>
    </source>
</evidence>
<dbReference type="InterPro" id="IPR013767">
    <property type="entry name" value="PAS_fold"/>
</dbReference>
<comment type="subcellular location">
    <subcellularLocation>
        <location evidence="2">Cell membrane</location>
        <topology evidence="2">Multi-pass membrane protein</topology>
    </subcellularLocation>
</comment>
<feature type="domain" description="MHYT" evidence="23">
    <location>
        <begin position="11"/>
        <end position="205"/>
    </location>
</feature>
<dbReference type="Gene3D" id="3.40.50.2300">
    <property type="match status" value="2"/>
</dbReference>
<feature type="transmembrane region" description="Helical" evidence="18">
    <location>
        <begin position="184"/>
        <end position="205"/>
    </location>
</feature>
<dbReference type="InterPro" id="IPR001789">
    <property type="entry name" value="Sig_transdc_resp-reg_receiver"/>
</dbReference>
<feature type="transmembrane region" description="Helical" evidence="18">
    <location>
        <begin position="43"/>
        <end position="62"/>
    </location>
</feature>
<dbReference type="PROSITE" id="PS50109">
    <property type="entry name" value="HIS_KIN"/>
    <property type="match status" value="1"/>
</dbReference>
<dbReference type="EC" id="2.7.13.3" evidence="3"/>
<evidence type="ECO:0000259" key="23">
    <source>
        <dbReference type="PROSITE" id="PS50924"/>
    </source>
</evidence>
<evidence type="ECO:0000256" key="6">
    <source>
        <dbReference type="ARBA" id="ARBA00022679"/>
    </source>
</evidence>
<feature type="domain" description="HPt" evidence="22">
    <location>
        <begin position="943"/>
        <end position="1036"/>
    </location>
</feature>
<dbReference type="CDD" id="cd00130">
    <property type="entry name" value="PAS"/>
    <property type="match status" value="1"/>
</dbReference>
<dbReference type="SUPFAM" id="SSF47226">
    <property type="entry name" value="Histidine-containing phosphotransfer domain, HPT domain"/>
    <property type="match status" value="1"/>
</dbReference>
<dbReference type="PROSITE" id="PS50110">
    <property type="entry name" value="RESPONSE_REGULATORY"/>
    <property type="match status" value="2"/>
</dbReference>
<dbReference type="GO" id="GO:0005524">
    <property type="term" value="F:ATP binding"/>
    <property type="evidence" value="ECO:0007669"/>
    <property type="project" value="UniProtKB-KW"/>
</dbReference>
<evidence type="ECO:0000313" key="25">
    <source>
        <dbReference type="Proteomes" id="UP000182409"/>
    </source>
</evidence>
<dbReference type="Proteomes" id="UP000182409">
    <property type="component" value="Unassembled WGS sequence"/>
</dbReference>
<evidence type="ECO:0000259" key="20">
    <source>
        <dbReference type="PROSITE" id="PS50110"/>
    </source>
</evidence>
<evidence type="ECO:0000256" key="10">
    <source>
        <dbReference type="ARBA" id="ARBA00022840"/>
    </source>
</evidence>
<evidence type="ECO:0000256" key="12">
    <source>
        <dbReference type="ARBA" id="ARBA00023012"/>
    </source>
</evidence>
<dbReference type="CDD" id="cd16922">
    <property type="entry name" value="HATPase_EvgS-ArcB-TorS-like"/>
    <property type="match status" value="1"/>
</dbReference>
<feature type="domain" description="Response regulatory" evidence="20">
    <location>
        <begin position="643"/>
        <end position="764"/>
    </location>
</feature>
<keyword evidence="11 18" id="KW-1133">Transmembrane helix</keyword>
<dbReference type="InterPro" id="IPR008207">
    <property type="entry name" value="Sig_transdc_His_kin_Hpt_dom"/>
</dbReference>
<dbReference type="InterPro" id="IPR003661">
    <property type="entry name" value="HisK_dim/P_dom"/>
</dbReference>
<evidence type="ECO:0000256" key="13">
    <source>
        <dbReference type="ARBA" id="ARBA00023136"/>
    </source>
</evidence>
<protein>
    <recommendedName>
        <fullName evidence="15">Sensory/regulatory protein RpfC</fullName>
        <ecNumber evidence="3">2.7.13.3</ecNumber>
    </recommendedName>
</protein>
<evidence type="ECO:0000256" key="8">
    <source>
        <dbReference type="ARBA" id="ARBA00022741"/>
    </source>
</evidence>
<dbReference type="GO" id="GO:0006355">
    <property type="term" value="P:regulation of DNA-templated transcription"/>
    <property type="evidence" value="ECO:0007669"/>
    <property type="project" value="InterPro"/>
</dbReference>
<keyword evidence="13 18" id="KW-0472">Membrane</keyword>
<dbReference type="SUPFAM" id="SSF52172">
    <property type="entry name" value="CheY-like"/>
    <property type="match status" value="2"/>
</dbReference>
<feature type="domain" description="Histidine kinase" evidence="19">
    <location>
        <begin position="401"/>
        <end position="622"/>
    </location>
</feature>
<dbReference type="Gene3D" id="3.30.450.20">
    <property type="entry name" value="PAS domain"/>
    <property type="match status" value="1"/>
</dbReference>
<feature type="transmembrane region" description="Helical" evidence="18">
    <location>
        <begin position="110"/>
        <end position="130"/>
    </location>
</feature>
<dbReference type="RefSeq" id="WP_170834926.1">
    <property type="nucleotide sequence ID" value="NZ_FNSD01000001.1"/>
</dbReference>
<dbReference type="Pfam" id="PF00512">
    <property type="entry name" value="HisKA"/>
    <property type="match status" value="1"/>
</dbReference>
<dbReference type="InterPro" id="IPR036641">
    <property type="entry name" value="HPT_dom_sf"/>
</dbReference>